<evidence type="ECO:0000256" key="1">
    <source>
        <dbReference type="SAM" id="Phobius"/>
    </source>
</evidence>
<feature type="transmembrane region" description="Helical" evidence="1">
    <location>
        <begin position="21"/>
        <end position="39"/>
    </location>
</feature>
<protein>
    <submittedName>
        <fullName evidence="2">Uncharacterized protein</fullName>
    </submittedName>
</protein>
<dbReference type="eggNOG" id="ENOG5033DWU">
    <property type="taxonomic scope" value="Bacteria"/>
</dbReference>
<dbReference type="EMBL" id="APVH01000041">
    <property type="protein sequence ID" value="EPX78152.1"/>
    <property type="molecule type" value="Genomic_DNA"/>
</dbReference>
<comment type="caution">
    <text evidence="2">The sequence shown here is derived from an EMBL/GenBank/DDBJ whole genome shotgun (WGS) entry which is preliminary data.</text>
</comment>
<keyword evidence="1" id="KW-1133">Transmembrane helix</keyword>
<gene>
    <name evidence="2" type="ORF">Salmuc_04499</name>
</gene>
<dbReference type="RefSeq" id="WP_021120687.1">
    <property type="nucleotide sequence ID" value="NZ_KE557280.1"/>
</dbReference>
<name>S9QE21_9RHOB</name>
<reference evidence="3" key="1">
    <citation type="journal article" date="2014" name="Stand. Genomic Sci.">
        <title>Genome sequence of the exopolysaccharide-producing Salipiger mucosus type strain (DSM 16094(T)), a moderately halophilic member of the Roseobacter clade.</title>
        <authorList>
            <person name="Riedel T."/>
            <person name="Spring S."/>
            <person name="Fiebig A."/>
            <person name="Petersen J."/>
            <person name="Kyrpides N.C."/>
            <person name="Goker M."/>
            <person name="Klenk H.P."/>
        </authorList>
    </citation>
    <scope>NUCLEOTIDE SEQUENCE [LARGE SCALE GENOMIC DNA]</scope>
    <source>
        <strain evidence="3">DSM 16094</strain>
    </source>
</reference>
<dbReference type="STRING" id="1123237.Salmuc_04499"/>
<proteinExistence type="predicted"/>
<dbReference type="Proteomes" id="UP000015347">
    <property type="component" value="Unassembled WGS sequence"/>
</dbReference>
<keyword evidence="3" id="KW-1185">Reference proteome</keyword>
<accession>S9QE21</accession>
<evidence type="ECO:0000313" key="3">
    <source>
        <dbReference type="Proteomes" id="UP000015347"/>
    </source>
</evidence>
<evidence type="ECO:0000313" key="2">
    <source>
        <dbReference type="EMBL" id="EPX78152.1"/>
    </source>
</evidence>
<sequence length="41" mass="4534">MQTINAGYKSLSLLVTINWDRLLYVFTILAALFLGAFVGSL</sequence>
<dbReference type="AlphaFoldDB" id="S9QE21"/>
<organism evidence="2 3">
    <name type="scientific">Salipiger mucosus DSM 16094</name>
    <dbReference type="NCBI Taxonomy" id="1123237"/>
    <lineage>
        <taxon>Bacteria</taxon>
        <taxon>Pseudomonadati</taxon>
        <taxon>Pseudomonadota</taxon>
        <taxon>Alphaproteobacteria</taxon>
        <taxon>Rhodobacterales</taxon>
        <taxon>Roseobacteraceae</taxon>
        <taxon>Salipiger</taxon>
    </lineage>
</organism>
<keyword evidence="1" id="KW-0812">Transmembrane</keyword>
<dbReference type="HOGENOM" id="CLU_212203_1_0_5"/>
<keyword evidence="1" id="KW-0472">Membrane</keyword>